<dbReference type="EMBL" id="BFBB01000002">
    <property type="protein sequence ID" value="GBF49081.1"/>
    <property type="molecule type" value="Genomic_DNA"/>
</dbReference>
<feature type="transmembrane region" description="Helical" evidence="1">
    <location>
        <begin position="48"/>
        <end position="69"/>
    </location>
</feature>
<evidence type="ECO:0000313" key="3">
    <source>
        <dbReference type="Proteomes" id="UP000245133"/>
    </source>
</evidence>
<organism evidence="2 3">
    <name type="scientific">Leptospira ryugenii</name>
    <dbReference type="NCBI Taxonomy" id="1917863"/>
    <lineage>
        <taxon>Bacteria</taxon>
        <taxon>Pseudomonadati</taxon>
        <taxon>Spirochaetota</taxon>
        <taxon>Spirochaetia</taxon>
        <taxon>Leptospirales</taxon>
        <taxon>Leptospiraceae</taxon>
        <taxon>Leptospira</taxon>
    </lineage>
</organism>
<dbReference type="OrthoDB" id="344479at2"/>
<keyword evidence="1" id="KW-0812">Transmembrane</keyword>
<evidence type="ECO:0000256" key="1">
    <source>
        <dbReference type="SAM" id="Phobius"/>
    </source>
</evidence>
<dbReference type="InterPro" id="IPR030925">
    <property type="entry name" value="T2SS_GspN_Lepto"/>
</dbReference>
<dbReference type="NCBIfam" id="TIGR04411">
    <property type="entry name" value="T2SS_GspN_Lepto"/>
    <property type="match status" value="1"/>
</dbReference>
<keyword evidence="1" id="KW-0472">Membrane</keyword>
<sequence>MERESELKDEEDEFLDAETLQESLLDEDESLAEDEEIEEAKKLTTQKIISLVGFGIASFFIFVLFTFPLDEMVRSLLGRLSKETGMTIEAKEIHFPLLGRKSFDAFSLQFNNGNLLKAEELSVSVSLLGLLGQRWEGDTEIGFFRYEGSELVLQIRSLKFPLRLAMLDEKISKWAGEGEIELAGGKILESMEIPLLGSLKDTELKRGSLQFKIRAGKMSIEKGNFETNMARFQIQGVIRLSDAFGLSQLDLKVCGILNEKFSQERPDIAGLATLLPQENGRICVPVRGSINAPKVDLPNLNQFGNPNIQTTEEKPAQ</sequence>
<evidence type="ECO:0008006" key="4">
    <source>
        <dbReference type="Google" id="ProtNLM"/>
    </source>
</evidence>
<proteinExistence type="predicted"/>
<dbReference type="AlphaFoldDB" id="A0A2P2DWR1"/>
<keyword evidence="3" id="KW-1185">Reference proteome</keyword>
<dbReference type="RefSeq" id="WP_108973552.1">
    <property type="nucleotide sequence ID" value="NZ_BFBB01000002.1"/>
</dbReference>
<accession>A0A2P2DWR1</accession>
<evidence type="ECO:0000313" key="2">
    <source>
        <dbReference type="EMBL" id="GBF49081.1"/>
    </source>
</evidence>
<gene>
    <name evidence="2" type="ORF">LPTSP4_05900</name>
</gene>
<dbReference type="Proteomes" id="UP000245133">
    <property type="component" value="Unassembled WGS sequence"/>
</dbReference>
<protein>
    <recommendedName>
        <fullName evidence="4">Type II secretion system protein N</fullName>
    </recommendedName>
</protein>
<reference evidence="2 3" key="1">
    <citation type="submission" date="2018-02" db="EMBL/GenBank/DDBJ databases">
        <title>Novel Leptospira species isolated from soil and water in Japan.</title>
        <authorList>
            <person name="Nakao R."/>
            <person name="Masuzawa T."/>
        </authorList>
    </citation>
    <scope>NUCLEOTIDE SEQUENCE [LARGE SCALE GENOMIC DNA]</scope>
    <source>
        <strain evidence="2 3">YH101</strain>
    </source>
</reference>
<comment type="caution">
    <text evidence="2">The sequence shown here is derived from an EMBL/GenBank/DDBJ whole genome shotgun (WGS) entry which is preliminary data.</text>
</comment>
<name>A0A2P2DWR1_9LEPT</name>
<keyword evidence="1" id="KW-1133">Transmembrane helix</keyword>